<evidence type="ECO:0008006" key="5">
    <source>
        <dbReference type="Google" id="ProtNLM"/>
    </source>
</evidence>
<dbReference type="Proteomes" id="UP000308133">
    <property type="component" value="Unassembled WGS sequence"/>
</dbReference>
<proteinExistence type="predicted"/>
<evidence type="ECO:0000256" key="2">
    <source>
        <dbReference type="SAM" id="SignalP"/>
    </source>
</evidence>
<dbReference type="EMBL" id="PTQR01000102">
    <property type="protein sequence ID" value="TKX20038.1"/>
    <property type="molecule type" value="Genomic_DNA"/>
</dbReference>
<accession>A0A4U7APG1</accession>
<feature type="region of interest" description="Disordered" evidence="1">
    <location>
        <begin position="87"/>
        <end position="142"/>
    </location>
</feature>
<organism evidence="3 4">
    <name type="scientific">Elsinoe australis</name>
    <dbReference type="NCBI Taxonomy" id="40998"/>
    <lineage>
        <taxon>Eukaryota</taxon>
        <taxon>Fungi</taxon>
        <taxon>Dikarya</taxon>
        <taxon>Ascomycota</taxon>
        <taxon>Pezizomycotina</taxon>
        <taxon>Dothideomycetes</taxon>
        <taxon>Dothideomycetidae</taxon>
        <taxon>Myriangiales</taxon>
        <taxon>Elsinoaceae</taxon>
        <taxon>Elsinoe</taxon>
    </lineage>
</organism>
<name>A0A4U7APG1_9PEZI</name>
<gene>
    <name evidence="3" type="ORF">C1H76_7720</name>
</gene>
<evidence type="ECO:0000313" key="3">
    <source>
        <dbReference type="EMBL" id="TKX20038.1"/>
    </source>
</evidence>
<evidence type="ECO:0000313" key="4">
    <source>
        <dbReference type="Proteomes" id="UP000308133"/>
    </source>
</evidence>
<feature type="compositionally biased region" description="Basic and acidic residues" evidence="1">
    <location>
        <begin position="93"/>
        <end position="134"/>
    </location>
</feature>
<feature type="chain" id="PRO_5020305513" description="Secreted protein" evidence="2">
    <location>
        <begin position="22"/>
        <end position="142"/>
    </location>
</feature>
<feature type="signal peptide" evidence="2">
    <location>
        <begin position="1"/>
        <end position="21"/>
    </location>
</feature>
<dbReference type="AlphaFoldDB" id="A0A4U7APG1"/>
<keyword evidence="2" id="KW-0732">Signal</keyword>
<sequence>MKIATASLLVAMSAMCTITMAHEHEYGCCDEATNQCIPKNYPNVRGDCPSKHPCNKRNICRVRRSDVMKWGLHGHVITSHVTCDGSWVQGPPESHRNEWRVCGEGSKTQELKDAEKEEKKKQKEEEKKKKKDWELYGIPPRK</sequence>
<reference evidence="3 4" key="1">
    <citation type="submission" date="2018-02" db="EMBL/GenBank/DDBJ databases">
        <title>Draft genome sequences of Elsinoe sp., causing black scab on jojoba.</title>
        <authorList>
            <person name="Stodart B."/>
            <person name="Jeffress S."/>
            <person name="Ash G."/>
            <person name="Arun Chinnappa K."/>
        </authorList>
    </citation>
    <scope>NUCLEOTIDE SEQUENCE [LARGE SCALE GENOMIC DNA]</scope>
    <source>
        <strain evidence="3 4">Hillstone_2</strain>
    </source>
</reference>
<evidence type="ECO:0000256" key="1">
    <source>
        <dbReference type="SAM" id="MobiDB-lite"/>
    </source>
</evidence>
<protein>
    <recommendedName>
        <fullName evidence="5">Secreted protein</fullName>
    </recommendedName>
</protein>
<comment type="caution">
    <text evidence="3">The sequence shown here is derived from an EMBL/GenBank/DDBJ whole genome shotgun (WGS) entry which is preliminary data.</text>
</comment>